<feature type="transmembrane region" description="Helical" evidence="1">
    <location>
        <begin position="68"/>
        <end position="88"/>
    </location>
</feature>
<dbReference type="WBParaSite" id="HPBE_0002027101-mRNA-1">
    <property type="protein sequence ID" value="HPBE_0002027101-mRNA-1"/>
    <property type="gene ID" value="HPBE_0002027101"/>
</dbReference>
<reference evidence="4" key="2">
    <citation type="submission" date="2019-09" db="UniProtKB">
        <authorList>
            <consortium name="WormBaseParasite"/>
        </authorList>
    </citation>
    <scope>IDENTIFICATION</scope>
</reference>
<gene>
    <name evidence="2" type="ORF">HPBE_LOCUS20270</name>
</gene>
<proteinExistence type="predicted"/>
<organism evidence="2">
    <name type="scientific">Heligmosomoides polygyrus</name>
    <name type="common">Parasitic roundworm</name>
    <dbReference type="NCBI Taxonomy" id="6339"/>
    <lineage>
        <taxon>Eukaryota</taxon>
        <taxon>Metazoa</taxon>
        <taxon>Ecdysozoa</taxon>
        <taxon>Nematoda</taxon>
        <taxon>Chromadorea</taxon>
        <taxon>Rhabditida</taxon>
        <taxon>Rhabditina</taxon>
        <taxon>Rhabditomorpha</taxon>
        <taxon>Strongyloidea</taxon>
        <taxon>Heligmosomidae</taxon>
        <taxon>Heligmosomoides</taxon>
    </lineage>
</organism>
<feature type="transmembrane region" description="Helical" evidence="1">
    <location>
        <begin position="141"/>
        <end position="162"/>
    </location>
</feature>
<sequence>MLCFGIRFLPEDIGELQSNPQYRLMNQINFADFGQLGGHFMTGIFVIFPEIQVKCDVLVRTVGITTNALWLAMFPVMSVLSVSRVLIIQGFMQPTEALMIVGWLYSIGVWLWGCLTQNLTLNGVGWGYDLTKPGASTLADLEIYVCFPSLGITYIAYLVIVVHVQMVMLHMFCFITQKFCTESSINAQCRLNFYLIVDKRKTVSQNAENFPDNLIFFGIKTIHFCNLTKQAHYRDERLPKRSRQSTTVKIRRRVRVKVAFPKI</sequence>
<keyword evidence="3" id="KW-1185">Reference proteome</keyword>
<evidence type="ECO:0000313" key="3">
    <source>
        <dbReference type="Proteomes" id="UP000050761"/>
    </source>
</evidence>
<reference evidence="2 3" key="1">
    <citation type="submission" date="2018-11" db="EMBL/GenBank/DDBJ databases">
        <authorList>
            <consortium name="Pathogen Informatics"/>
        </authorList>
    </citation>
    <scope>NUCLEOTIDE SEQUENCE [LARGE SCALE GENOMIC DNA]</scope>
</reference>
<keyword evidence="1" id="KW-1133">Transmembrane helix</keyword>
<feature type="transmembrane region" description="Helical" evidence="1">
    <location>
        <begin position="100"/>
        <end position="121"/>
    </location>
</feature>
<protein>
    <submittedName>
        <fullName evidence="4">7TM_GPCR_Srx domain-containing protein</fullName>
    </submittedName>
</protein>
<evidence type="ECO:0000313" key="4">
    <source>
        <dbReference type="WBParaSite" id="HPBE_0002027101-mRNA-1"/>
    </source>
</evidence>
<dbReference type="OrthoDB" id="5829161at2759"/>
<dbReference type="EMBL" id="UZAH01032007">
    <property type="protein sequence ID" value="VDP19074.1"/>
    <property type="molecule type" value="Genomic_DNA"/>
</dbReference>
<evidence type="ECO:0000256" key="1">
    <source>
        <dbReference type="SAM" id="Phobius"/>
    </source>
</evidence>
<accession>A0A3P8CI58</accession>
<keyword evidence="1" id="KW-0472">Membrane</keyword>
<dbReference type="AlphaFoldDB" id="A0A3P8CI58"/>
<name>A0A3P8CI58_HELPZ</name>
<evidence type="ECO:0000313" key="2">
    <source>
        <dbReference type="EMBL" id="VDP19074.1"/>
    </source>
</evidence>
<dbReference type="Proteomes" id="UP000050761">
    <property type="component" value="Unassembled WGS sequence"/>
</dbReference>
<keyword evidence="1" id="KW-0812">Transmembrane</keyword>